<sequence length="692" mass="78182">MFLKSHKRTPSGRNRIDITLNVEKMTSEERLSRQLHTSVRRSPTGERDRLFEWFLVIGAERKLTEQSSSPPLQRSSEFNVSPPPSKHQSLSASSPNNSPSGSSAFKFLSRSPPPPPKETRVERDLPKILYQYPPDRSLGSINVYDFPFPGGVPLSYQSLGASNTNLFTLLCSQNHLKEPEDSFVFMLTDEKKDVLYGVCTFKSAEVGHRMNDIDIYEDSVFNMKDTIVTAPKCYVILTKYPFFSLHFNILNSILKIQHMQQVELFQSYLVSLRKPSPIRELKEKEQQQQQQAQHQQHVIQQPIISITVSSEPPQQQLNGSGESISSSTAATTTTTTTTTSTTIITTPPSLTPLYKSTDGDISMTTPPLPPQTNLSASASSSSLSTLQIPHNIKAPDTPIRDLIEYFYQQSIPKSGESIKYQIDSLGRSIEFRREILSHKDADFSGYIIEYGLLITLQLLSHAAIISILNSILLERKIVFYSKSLRNLTSVVFTMVSLIKPFVYQSVMLPIIPDSLRDICSAPVPYIVGTCSKSMIDEVDLTETIVVDIDLNKIIHKAKVPDVLFPSSNEIANKLIDALKSLKMHMEIRNAHNYSPSEGQVPILNALVTYIQSHFEILFENFNRHCVRDVSQLKHVSVFVKETFVEVEFEEEVERKWIKEFMLTQIFSVYQDKKLRQSDGDEELSSSSDNITA</sequence>
<reference evidence="3 4" key="1">
    <citation type="journal article" date="2011" name="Genome Res.">
        <title>Phylogeny-wide analysis of social amoeba genomes highlights ancient origins for complex intercellular communication.</title>
        <authorList>
            <person name="Heidel A.J."/>
            <person name="Lawal H.M."/>
            <person name="Felder M."/>
            <person name="Schilde C."/>
            <person name="Helps N.R."/>
            <person name="Tunggal B."/>
            <person name="Rivero F."/>
            <person name="John U."/>
            <person name="Schleicher M."/>
            <person name="Eichinger L."/>
            <person name="Platzer M."/>
            <person name="Noegel A.A."/>
            <person name="Schaap P."/>
            <person name="Gloeckner G."/>
        </authorList>
    </citation>
    <scope>NUCLEOTIDE SEQUENCE [LARGE SCALE GENOMIC DNA]</scope>
    <source>
        <strain evidence="4">ATCC 26659 / Pp 5 / PN500</strain>
    </source>
</reference>
<evidence type="ECO:0000313" key="4">
    <source>
        <dbReference type="Proteomes" id="UP000001396"/>
    </source>
</evidence>
<proteinExistence type="predicted"/>
<dbReference type="EMBL" id="ADBJ01000025">
    <property type="protein sequence ID" value="EFA81521.1"/>
    <property type="molecule type" value="Genomic_DNA"/>
</dbReference>
<dbReference type="Pfam" id="PF03456">
    <property type="entry name" value="uDENN"/>
    <property type="match status" value="1"/>
</dbReference>
<dbReference type="PANTHER" id="PTHR15288:SF0">
    <property type="entry name" value="UDENN DOMAIN-CONTAINING PROTEIN"/>
    <property type="match status" value="1"/>
</dbReference>
<dbReference type="OMA" id="GNRCIRE"/>
<feature type="region of interest" description="Disordered" evidence="1">
    <location>
        <begin position="64"/>
        <end position="122"/>
    </location>
</feature>
<dbReference type="InterPro" id="IPR001194">
    <property type="entry name" value="cDENN_dom"/>
</dbReference>
<dbReference type="PANTHER" id="PTHR15288">
    <property type="entry name" value="DENN DOMAIN-CONTAINING PROTEIN 2"/>
    <property type="match status" value="1"/>
</dbReference>
<dbReference type="Gene3D" id="3.40.50.11500">
    <property type="match status" value="1"/>
</dbReference>
<feature type="compositionally biased region" description="Polar residues" evidence="1">
    <location>
        <begin position="65"/>
        <end position="79"/>
    </location>
</feature>
<dbReference type="InParanoid" id="D3BAD4"/>
<evidence type="ECO:0000313" key="3">
    <source>
        <dbReference type="EMBL" id="EFA81521.1"/>
    </source>
</evidence>
<dbReference type="Pfam" id="PF02141">
    <property type="entry name" value="DENN"/>
    <property type="match status" value="1"/>
</dbReference>
<gene>
    <name evidence="3" type="ORF">PPL_05510</name>
</gene>
<evidence type="ECO:0000256" key="1">
    <source>
        <dbReference type="SAM" id="MobiDB-lite"/>
    </source>
</evidence>
<feature type="compositionally biased region" description="Low complexity" evidence="1">
    <location>
        <begin position="89"/>
        <end position="104"/>
    </location>
</feature>
<dbReference type="Proteomes" id="UP000001396">
    <property type="component" value="Unassembled WGS sequence"/>
</dbReference>
<evidence type="ECO:0000259" key="2">
    <source>
        <dbReference type="PROSITE" id="PS50211"/>
    </source>
</evidence>
<dbReference type="SMART" id="SM00799">
    <property type="entry name" value="DENN"/>
    <property type="match status" value="1"/>
</dbReference>
<dbReference type="InterPro" id="IPR051942">
    <property type="entry name" value="DENN_domain_containing_2"/>
</dbReference>
<dbReference type="Gene3D" id="3.30.450.200">
    <property type="match status" value="1"/>
</dbReference>
<keyword evidence="4" id="KW-1185">Reference proteome</keyword>
<protein>
    <submittedName>
        <fullName evidence="3">DENN domain-containing protein</fullName>
    </submittedName>
</protein>
<organism evidence="3 4">
    <name type="scientific">Heterostelium pallidum (strain ATCC 26659 / Pp 5 / PN500)</name>
    <name type="common">Cellular slime mold</name>
    <name type="synonym">Polysphondylium pallidum</name>
    <dbReference type="NCBI Taxonomy" id="670386"/>
    <lineage>
        <taxon>Eukaryota</taxon>
        <taxon>Amoebozoa</taxon>
        <taxon>Evosea</taxon>
        <taxon>Eumycetozoa</taxon>
        <taxon>Dictyostelia</taxon>
        <taxon>Acytosteliales</taxon>
        <taxon>Acytosteliaceae</taxon>
        <taxon>Heterostelium</taxon>
    </lineage>
</organism>
<feature type="compositionally biased region" description="Polar residues" evidence="1">
    <location>
        <begin position="311"/>
        <end position="322"/>
    </location>
</feature>
<comment type="caution">
    <text evidence="3">The sequence shown here is derived from an EMBL/GenBank/DDBJ whole genome shotgun (WGS) entry which is preliminary data.</text>
</comment>
<dbReference type="InterPro" id="IPR005113">
    <property type="entry name" value="uDENN_dom"/>
</dbReference>
<dbReference type="InterPro" id="IPR037516">
    <property type="entry name" value="Tripartite_DENN"/>
</dbReference>
<feature type="region of interest" description="Disordered" evidence="1">
    <location>
        <begin position="311"/>
        <end position="380"/>
    </location>
</feature>
<dbReference type="PROSITE" id="PS50211">
    <property type="entry name" value="DENN"/>
    <property type="match status" value="1"/>
</dbReference>
<feature type="compositionally biased region" description="Low complexity" evidence="1">
    <location>
        <begin position="323"/>
        <end position="353"/>
    </location>
</feature>
<dbReference type="AlphaFoldDB" id="D3BAD4"/>
<feature type="domain" description="UDENN" evidence="2">
    <location>
        <begin position="105"/>
        <end position="681"/>
    </location>
</feature>
<dbReference type="GeneID" id="31360994"/>
<dbReference type="InterPro" id="IPR043153">
    <property type="entry name" value="DENN_C"/>
</dbReference>
<accession>D3BAD4</accession>
<dbReference type="RefSeq" id="XP_020433638.1">
    <property type="nucleotide sequence ID" value="XM_020576389.1"/>
</dbReference>
<name>D3BAD4_HETP5</name>